<dbReference type="AlphaFoldDB" id="A0A917MIX4"/>
<proteinExistence type="predicted"/>
<keyword evidence="4" id="KW-1185">Reference proteome</keyword>
<reference evidence="3" key="2">
    <citation type="submission" date="2020-09" db="EMBL/GenBank/DDBJ databases">
        <authorList>
            <person name="Sun Q."/>
            <person name="Zhou Y."/>
        </authorList>
    </citation>
    <scope>NUCLEOTIDE SEQUENCE</scope>
    <source>
        <strain evidence="3">CGMCC 1.12214</strain>
    </source>
</reference>
<feature type="coiled-coil region" evidence="1">
    <location>
        <begin position="60"/>
        <end position="87"/>
    </location>
</feature>
<comment type="caution">
    <text evidence="3">The sequence shown here is derived from an EMBL/GenBank/DDBJ whole genome shotgun (WGS) entry which is preliminary data.</text>
</comment>
<feature type="region of interest" description="Disordered" evidence="2">
    <location>
        <begin position="1"/>
        <end position="43"/>
    </location>
</feature>
<evidence type="ECO:0000256" key="2">
    <source>
        <dbReference type="SAM" id="MobiDB-lite"/>
    </source>
</evidence>
<accession>A0A917MIX4</accession>
<feature type="compositionally biased region" description="Basic and acidic residues" evidence="2">
    <location>
        <begin position="1"/>
        <end position="15"/>
    </location>
</feature>
<organism evidence="3 4">
    <name type="scientific">Alsobacter metallidurans</name>
    <dbReference type="NCBI Taxonomy" id="340221"/>
    <lineage>
        <taxon>Bacteria</taxon>
        <taxon>Pseudomonadati</taxon>
        <taxon>Pseudomonadota</taxon>
        <taxon>Alphaproteobacteria</taxon>
        <taxon>Hyphomicrobiales</taxon>
        <taxon>Alsobacteraceae</taxon>
        <taxon>Alsobacter</taxon>
    </lineage>
</organism>
<keyword evidence="1" id="KW-0175">Coiled coil</keyword>
<gene>
    <name evidence="3" type="ORF">GCM10007036_33810</name>
</gene>
<name>A0A917MIX4_9HYPH</name>
<dbReference type="Proteomes" id="UP000603912">
    <property type="component" value="Unassembled WGS sequence"/>
</dbReference>
<evidence type="ECO:0000313" key="3">
    <source>
        <dbReference type="EMBL" id="GGH26201.1"/>
    </source>
</evidence>
<evidence type="ECO:0000313" key="4">
    <source>
        <dbReference type="Proteomes" id="UP000603912"/>
    </source>
</evidence>
<protein>
    <submittedName>
        <fullName evidence="3">Uncharacterized protein</fullName>
    </submittedName>
</protein>
<sequence length="194" mass="21220">MEPRPSEKPFGDRMHSPPLPPSEHRVVVPFPSERTADGGDDPTGAWASTLSLTHHATERMRARRRLLSEAEERLRDLRAALDDERRNSLQKISAVEHAAMRAEARVDATTAAIAMVEEAIQGAIDGIRAAHENIRDAAVRQQHAEAWLRRIQRAMENGAHDLVAQELGERYDAGAGADAFRTHLASGATASGAQ</sequence>
<dbReference type="EMBL" id="BMES01000002">
    <property type="protein sequence ID" value="GGH26201.1"/>
    <property type="molecule type" value="Genomic_DNA"/>
</dbReference>
<reference evidence="3" key="1">
    <citation type="journal article" date="2014" name="Int. J. Syst. Evol. Microbiol.">
        <title>Complete genome sequence of Corynebacterium casei LMG S-19264T (=DSM 44701T), isolated from a smear-ripened cheese.</title>
        <authorList>
            <consortium name="US DOE Joint Genome Institute (JGI-PGF)"/>
            <person name="Walter F."/>
            <person name="Albersmeier A."/>
            <person name="Kalinowski J."/>
            <person name="Ruckert C."/>
        </authorList>
    </citation>
    <scope>NUCLEOTIDE SEQUENCE</scope>
    <source>
        <strain evidence="3">CGMCC 1.12214</strain>
    </source>
</reference>
<evidence type="ECO:0000256" key="1">
    <source>
        <dbReference type="SAM" id="Coils"/>
    </source>
</evidence>